<dbReference type="CDD" id="cd02909">
    <property type="entry name" value="cupin_pirin_N"/>
    <property type="match status" value="1"/>
</dbReference>
<dbReference type="InterPro" id="IPR003829">
    <property type="entry name" value="Pirin_N_dom"/>
</dbReference>
<keyword evidence="2" id="KW-0408">Iron</keyword>
<evidence type="ECO:0000256" key="3">
    <source>
        <dbReference type="RuleBase" id="RU003457"/>
    </source>
</evidence>
<proteinExistence type="inferred from homology"/>
<comment type="caution">
    <text evidence="6">The sequence shown here is derived from an EMBL/GenBank/DDBJ whole genome shotgun (WGS) entry which is preliminary data.</text>
</comment>
<keyword evidence="2" id="KW-0479">Metal-binding</keyword>
<dbReference type="Proteomes" id="UP000886335">
    <property type="component" value="Unassembled WGS sequence"/>
</dbReference>
<dbReference type="PIRSF" id="PIRSF006232">
    <property type="entry name" value="Pirin"/>
    <property type="match status" value="1"/>
</dbReference>
<dbReference type="PANTHER" id="PTHR13903:SF8">
    <property type="entry name" value="PIRIN"/>
    <property type="match status" value="1"/>
</dbReference>
<dbReference type="EMBL" id="DSBW01000156">
    <property type="protein sequence ID" value="HED31419.1"/>
    <property type="molecule type" value="Genomic_DNA"/>
</dbReference>
<feature type="binding site" evidence="2">
    <location>
        <position position="106"/>
    </location>
    <ligand>
        <name>Fe cation</name>
        <dbReference type="ChEBI" id="CHEBI:24875"/>
    </ligand>
</feature>
<gene>
    <name evidence="6" type="ORF">ENN50_07030</name>
</gene>
<comment type="similarity">
    <text evidence="1 3">Belongs to the pirin family.</text>
</comment>
<comment type="cofactor">
    <cofactor evidence="2">
        <name>Fe cation</name>
        <dbReference type="ChEBI" id="CHEBI:24875"/>
    </cofactor>
    <text evidence="2">Binds 1 Fe cation per subunit.</text>
</comment>
<feature type="binding site" evidence="2">
    <location>
        <position position="60"/>
    </location>
    <ligand>
        <name>Fe cation</name>
        <dbReference type="ChEBI" id="CHEBI:24875"/>
    </ligand>
</feature>
<name>A0A831WVR9_PROAE</name>
<dbReference type="Gene3D" id="2.60.120.10">
    <property type="entry name" value="Jelly Rolls"/>
    <property type="match status" value="2"/>
</dbReference>
<feature type="domain" description="Pirin N-terminal" evidence="4">
    <location>
        <begin position="22"/>
        <end position="123"/>
    </location>
</feature>
<dbReference type="InterPro" id="IPR012093">
    <property type="entry name" value="Pirin"/>
</dbReference>
<dbReference type="PANTHER" id="PTHR13903">
    <property type="entry name" value="PIRIN-RELATED"/>
    <property type="match status" value="1"/>
</dbReference>
<sequence length="304" mass="34120">MNEPRTIRKLFKSKPVTEGAGVELKRVFGFNEVPQFDPFLLLDDFTSDDPQHYLMGFPWHPHRGIETITYVLEGSIDHRDSLGNKGTIHPGDLQWMAAGSGIIHEEMPLGSTKGIIAGFQLWLNLPAVEKMSPPRYREIKAAEIPEVHTDEQVTMRVIAGTMQNTTGPVNGLSVKPLFLDVIIPPSTSWNISVDPEQTVFTYTIAGAAWFSHNTEELPFHTLDRINYFDMDTTALVTPQTAVLYNTDGDHLHIVTDVEPVRFLLLAGTPLDEPVAWHGPIVMNTEAELNQAFEDYRNGTFVQRQ</sequence>
<feature type="domain" description="Pirin C-terminal" evidence="5">
    <location>
        <begin position="179"/>
        <end position="300"/>
    </location>
</feature>
<organism evidence="6">
    <name type="scientific">Prosthecochloris aestuarii</name>
    <dbReference type="NCBI Taxonomy" id="1102"/>
    <lineage>
        <taxon>Bacteria</taxon>
        <taxon>Pseudomonadati</taxon>
        <taxon>Chlorobiota</taxon>
        <taxon>Chlorobiia</taxon>
        <taxon>Chlorobiales</taxon>
        <taxon>Chlorobiaceae</taxon>
        <taxon>Prosthecochloris</taxon>
    </lineage>
</organism>
<dbReference type="SUPFAM" id="SSF51182">
    <property type="entry name" value="RmlC-like cupins"/>
    <property type="match status" value="1"/>
</dbReference>
<evidence type="ECO:0000256" key="1">
    <source>
        <dbReference type="ARBA" id="ARBA00008416"/>
    </source>
</evidence>
<dbReference type="InterPro" id="IPR008778">
    <property type="entry name" value="Pirin_C_dom"/>
</dbReference>
<evidence type="ECO:0000259" key="5">
    <source>
        <dbReference type="Pfam" id="PF05726"/>
    </source>
</evidence>
<dbReference type="CDD" id="cd02247">
    <property type="entry name" value="cupin_pirin_C"/>
    <property type="match status" value="1"/>
</dbReference>
<evidence type="ECO:0000313" key="6">
    <source>
        <dbReference type="EMBL" id="HED31419.1"/>
    </source>
</evidence>
<feature type="binding site" evidence="2">
    <location>
        <position position="62"/>
    </location>
    <ligand>
        <name>Fe cation</name>
        <dbReference type="ChEBI" id="CHEBI:24875"/>
    </ligand>
</feature>
<reference evidence="6" key="1">
    <citation type="journal article" date="2020" name="mSystems">
        <title>Genome- and Community-Level Interaction Insights into Carbon Utilization and Element Cycling Functions of Hydrothermarchaeota in Hydrothermal Sediment.</title>
        <authorList>
            <person name="Zhou Z."/>
            <person name="Liu Y."/>
            <person name="Xu W."/>
            <person name="Pan J."/>
            <person name="Luo Z.H."/>
            <person name="Li M."/>
        </authorList>
    </citation>
    <scope>NUCLEOTIDE SEQUENCE [LARGE SCALE GENOMIC DNA]</scope>
    <source>
        <strain evidence="6">SpSt-1181</strain>
    </source>
</reference>
<dbReference type="Pfam" id="PF02678">
    <property type="entry name" value="Pirin"/>
    <property type="match status" value="1"/>
</dbReference>
<dbReference type="InterPro" id="IPR011051">
    <property type="entry name" value="RmlC_Cupin_sf"/>
</dbReference>
<evidence type="ECO:0000259" key="4">
    <source>
        <dbReference type="Pfam" id="PF02678"/>
    </source>
</evidence>
<evidence type="ECO:0000256" key="2">
    <source>
        <dbReference type="PIRSR" id="PIRSR006232-1"/>
    </source>
</evidence>
<dbReference type="AlphaFoldDB" id="A0A831WVR9"/>
<accession>A0A831WVR9</accession>
<protein>
    <submittedName>
        <fullName evidence="6">Pirin family protein</fullName>
    </submittedName>
</protein>
<dbReference type="Pfam" id="PF05726">
    <property type="entry name" value="Pirin_C"/>
    <property type="match status" value="1"/>
</dbReference>
<dbReference type="GO" id="GO:0046872">
    <property type="term" value="F:metal ion binding"/>
    <property type="evidence" value="ECO:0007669"/>
    <property type="project" value="UniProtKB-KW"/>
</dbReference>
<feature type="binding site" evidence="2">
    <location>
        <position position="104"/>
    </location>
    <ligand>
        <name>Fe cation</name>
        <dbReference type="ChEBI" id="CHEBI:24875"/>
    </ligand>
</feature>
<dbReference type="InterPro" id="IPR014710">
    <property type="entry name" value="RmlC-like_jellyroll"/>
</dbReference>